<organism evidence="1 2">
    <name type="scientific">Vibrio cholerae</name>
    <dbReference type="NCBI Taxonomy" id="666"/>
    <lineage>
        <taxon>Bacteria</taxon>
        <taxon>Pseudomonadati</taxon>
        <taxon>Pseudomonadota</taxon>
        <taxon>Gammaproteobacteria</taxon>
        <taxon>Vibrionales</taxon>
        <taxon>Vibrionaceae</taxon>
        <taxon>Vibrio</taxon>
    </lineage>
</organism>
<name>A0A655YHD9_VIBCL</name>
<evidence type="ECO:0000313" key="1">
    <source>
        <dbReference type="EMBL" id="CSC40586.1"/>
    </source>
</evidence>
<gene>
    <name evidence="1" type="ORF">ERS013201_02557</name>
</gene>
<proteinExistence type="predicted"/>
<accession>A0A655YHD9</accession>
<sequence length="53" mass="6319">MAVVFEFRCSCVASPLGGRYNAMKLLRIYQGMKWKNIGIQWFLSYRYRTLITH</sequence>
<reference evidence="1 2" key="1">
    <citation type="submission" date="2015-07" db="EMBL/GenBank/DDBJ databases">
        <authorList>
            <consortium name="Pathogen Informatics"/>
        </authorList>
    </citation>
    <scope>NUCLEOTIDE SEQUENCE [LARGE SCALE GENOMIC DNA]</scope>
    <source>
        <strain evidence="1 2">A325</strain>
    </source>
</reference>
<dbReference type="EMBL" id="CWQJ01000016">
    <property type="protein sequence ID" value="CSC40586.1"/>
    <property type="molecule type" value="Genomic_DNA"/>
</dbReference>
<protein>
    <submittedName>
        <fullName evidence="1">Uncharacterized protein</fullName>
    </submittedName>
</protein>
<evidence type="ECO:0000313" key="2">
    <source>
        <dbReference type="Proteomes" id="UP000046067"/>
    </source>
</evidence>
<dbReference type="AlphaFoldDB" id="A0A655YHD9"/>
<dbReference type="Proteomes" id="UP000046067">
    <property type="component" value="Unassembled WGS sequence"/>
</dbReference>